<evidence type="ECO:0000313" key="3">
    <source>
        <dbReference type="Proteomes" id="UP000008672"/>
    </source>
</evidence>
<dbReference type="Pfam" id="PF14965">
    <property type="entry name" value="BRI3BP"/>
    <property type="match status" value="1"/>
</dbReference>
<feature type="transmembrane region" description="Helical" evidence="1">
    <location>
        <begin position="169"/>
        <end position="189"/>
    </location>
</feature>
<reference evidence="3" key="1">
    <citation type="submission" date="2011-08" db="EMBL/GenBank/DDBJ databases">
        <title>The draft genome of Latimeria chalumnae.</title>
        <authorList>
            <person name="Di Palma F."/>
            <person name="Alfoldi J."/>
            <person name="Johnson J."/>
            <person name="Berlin A."/>
            <person name="Gnerre S."/>
            <person name="Jaffe D."/>
            <person name="MacCallum I."/>
            <person name="Young S."/>
            <person name="Walker B.J."/>
            <person name="Lander E."/>
            <person name="Lindblad-Toh K."/>
        </authorList>
    </citation>
    <scope>NUCLEOTIDE SEQUENCE [LARGE SCALE GENOMIC DNA]</scope>
    <source>
        <strain evidence="3">Wild caught</strain>
    </source>
</reference>
<dbReference type="InParanoid" id="H2ZS64"/>
<dbReference type="EMBL" id="AFYH01214993">
    <property type="status" value="NOT_ANNOTATED_CDS"/>
    <property type="molecule type" value="Genomic_DNA"/>
</dbReference>
<keyword evidence="1" id="KW-0472">Membrane</keyword>
<keyword evidence="1" id="KW-0812">Transmembrane</keyword>
<reference evidence="2" key="2">
    <citation type="submission" date="2025-08" db="UniProtKB">
        <authorList>
            <consortium name="Ensembl"/>
        </authorList>
    </citation>
    <scope>IDENTIFICATION</scope>
</reference>
<dbReference type="EMBL" id="AFYH01214995">
    <property type="status" value="NOT_ANNOTATED_CDS"/>
    <property type="molecule type" value="Genomic_DNA"/>
</dbReference>
<dbReference type="FunCoup" id="H2ZS64">
    <property type="interactions" value="529"/>
</dbReference>
<dbReference type="Proteomes" id="UP000008672">
    <property type="component" value="Unassembled WGS sequence"/>
</dbReference>
<feature type="transmembrane region" description="Helical" evidence="1">
    <location>
        <begin position="141"/>
        <end position="163"/>
    </location>
</feature>
<evidence type="ECO:0000256" key="1">
    <source>
        <dbReference type="SAM" id="Phobius"/>
    </source>
</evidence>
<gene>
    <name evidence="2" type="primary">LOC102352728</name>
</gene>
<dbReference type="PANTHER" id="PTHR14550:SF2">
    <property type="entry name" value="TRANSMEMBRANE PROTEIN 109"/>
    <property type="match status" value="1"/>
</dbReference>
<evidence type="ECO:0000313" key="2">
    <source>
        <dbReference type="Ensembl" id="ENSLACP00000000235.1"/>
    </source>
</evidence>
<name>H2ZS64_LATCH</name>
<keyword evidence="3" id="KW-1185">Reference proteome</keyword>
<dbReference type="Ensembl" id="ENSLACT00000000237.1">
    <property type="protein sequence ID" value="ENSLACP00000000235.1"/>
    <property type="gene ID" value="ENSLACG00000000212.2"/>
</dbReference>
<dbReference type="PANTHER" id="PTHR14550">
    <property type="entry name" value="TRANSMEMBRANE PROTEIN 109"/>
    <property type="match status" value="1"/>
</dbReference>
<dbReference type="EMBL" id="AFYH01214994">
    <property type="status" value="NOT_ANNOTATED_CDS"/>
    <property type="molecule type" value="Genomic_DNA"/>
</dbReference>
<dbReference type="CDD" id="cd14724">
    <property type="entry name" value="ZIP_Gal4-like_1"/>
    <property type="match status" value="1"/>
</dbReference>
<dbReference type="GO" id="GO:0071480">
    <property type="term" value="P:cellular response to gamma radiation"/>
    <property type="evidence" value="ECO:0007669"/>
    <property type="project" value="InterPro"/>
</dbReference>
<keyword evidence="1" id="KW-1133">Transmembrane helix</keyword>
<dbReference type="STRING" id="7897.ENSLACP00000000235"/>
<feature type="transmembrane region" description="Helical" evidence="1">
    <location>
        <begin position="196"/>
        <end position="212"/>
    </location>
</feature>
<dbReference type="AlphaFoldDB" id="H2ZS64"/>
<protein>
    <submittedName>
        <fullName evidence="2">Transmembrane protein 109</fullName>
    </submittedName>
</protein>
<accession>H2ZS64</accession>
<proteinExistence type="predicted"/>
<dbReference type="InterPro" id="IPR039492">
    <property type="entry name" value="TMEM109"/>
</dbReference>
<dbReference type="GO" id="GO:0042771">
    <property type="term" value="P:intrinsic apoptotic signaling pathway in response to DNA damage by p53 class mediator"/>
    <property type="evidence" value="ECO:0007669"/>
    <property type="project" value="TreeGrafter"/>
</dbReference>
<sequence length="257" mass="28639">AGSVLAPLGFFCFPPLLPSPLLAVFEIFLPLLALALLKGHAADVKFVKVESSESTQGQASFVQETGRAVLEGLEQVLGKELLQRALEFLTSCSEVIADGLSAGLRTLYRFANDGLRALGVEATGERFTHFLNLSSQEVHTLLIWGAVALIGYWLFSFLLHLILSVVGRVFWLLKIGLFLSAFVYIITAYEDPARRATLLLVLLVVYVLLGRFCSSSESEVHYLRDRVRSLEGEVNNINRNMEQRAGRKKWRRKAKEN</sequence>
<dbReference type="eggNOG" id="ENOG502S0EJ">
    <property type="taxonomic scope" value="Eukaryota"/>
</dbReference>
<reference evidence="2" key="3">
    <citation type="submission" date="2025-09" db="UniProtKB">
        <authorList>
            <consortium name="Ensembl"/>
        </authorList>
    </citation>
    <scope>IDENTIFICATION</scope>
</reference>
<organism evidence="2 3">
    <name type="scientific">Latimeria chalumnae</name>
    <name type="common">Coelacanth</name>
    <dbReference type="NCBI Taxonomy" id="7897"/>
    <lineage>
        <taxon>Eukaryota</taxon>
        <taxon>Metazoa</taxon>
        <taxon>Chordata</taxon>
        <taxon>Craniata</taxon>
        <taxon>Vertebrata</taxon>
        <taxon>Euteleostomi</taxon>
        <taxon>Coelacanthiformes</taxon>
        <taxon>Coelacanthidae</taxon>
        <taxon>Latimeria</taxon>
    </lineage>
</organism>
<dbReference type="GeneTree" id="ENSGT00390000015704"/>
<dbReference type="Bgee" id="ENSLACG00000000212">
    <property type="expression patterns" value="Expressed in mesonephros and 6 other cell types or tissues"/>
</dbReference>
<feature type="transmembrane region" description="Helical" evidence="1">
    <location>
        <begin position="20"/>
        <end position="37"/>
    </location>
</feature>